<evidence type="ECO:0000256" key="1">
    <source>
        <dbReference type="SAM" id="MobiDB-lite"/>
    </source>
</evidence>
<dbReference type="eggNOG" id="ENOG5033319">
    <property type="taxonomic scope" value="Bacteria"/>
</dbReference>
<organism evidence="2 3">
    <name type="scientific">Pseudoalteromonas tunicata D2</name>
    <dbReference type="NCBI Taxonomy" id="87626"/>
    <lineage>
        <taxon>Bacteria</taxon>
        <taxon>Pseudomonadati</taxon>
        <taxon>Pseudomonadota</taxon>
        <taxon>Gammaproteobacteria</taxon>
        <taxon>Alteromonadales</taxon>
        <taxon>Pseudoalteromonadaceae</taxon>
        <taxon>Pseudoalteromonas</taxon>
    </lineage>
</organism>
<evidence type="ECO:0000313" key="2">
    <source>
        <dbReference type="EMBL" id="EAR30223.1"/>
    </source>
</evidence>
<dbReference type="Proteomes" id="UP000006201">
    <property type="component" value="Unassembled WGS sequence"/>
</dbReference>
<accession>A4C3U1</accession>
<name>A4C3U1_9GAMM</name>
<dbReference type="AlphaFoldDB" id="A4C3U1"/>
<dbReference type="RefSeq" id="WP_009836523.1">
    <property type="nucleotide sequence ID" value="NZ_AAOH01000001.1"/>
</dbReference>
<comment type="caution">
    <text evidence="2">The sequence shown here is derived from an EMBL/GenBank/DDBJ whole genome shotgun (WGS) entry which is preliminary data.</text>
</comment>
<sequence length="260" mass="28078">MFTVISDKNNLIAVFQKYSVSEALQVKYNLQNAISSLNIPSPTLLASMAAEGLSLDDFDGSSKNQHQVASADSVLRSHLKPLFLDLAQLKSALASLSMRQAIEIRDVFSAVMPYLKLPSESLLAQMEQEGLSLNRLGVKNVTPQATVSNDKLQKTKSLLGQALQQDPAKMLLQQQIAAAKAKLQNATINTADVSKAKALLSSALESKTQRIEPIAKKPELSLVSSSDFSESHSMVKHEESTTATTKISLQEALERALASG</sequence>
<dbReference type="EMBL" id="AAOH01000001">
    <property type="protein sequence ID" value="EAR30223.1"/>
    <property type="molecule type" value="Genomic_DNA"/>
</dbReference>
<protein>
    <submittedName>
        <fullName evidence="2">Uncharacterized protein</fullName>
    </submittedName>
</protein>
<feature type="compositionally biased region" description="Basic and acidic residues" evidence="1">
    <location>
        <begin position="229"/>
        <end position="240"/>
    </location>
</feature>
<keyword evidence="3" id="KW-1185">Reference proteome</keyword>
<evidence type="ECO:0000313" key="3">
    <source>
        <dbReference type="Proteomes" id="UP000006201"/>
    </source>
</evidence>
<feature type="region of interest" description="Disordered" evidence="1">
    <location>
        <begin position="222"/>
        <end position="247"/>
    </location>
</feature>
<dbReference type="HOGENOM" id="CLU_1069067_0_0_6"/>
<proteinExistence type="predicted"/>
<dbReference type="OrthoDB" id="5769114at2"/>
<reference evidence="2 3" key="1">
    <citation type="submission" date="2006-02" db="EMBL/GenBank/DDBJ databases">
        <authorList>
            <person name="Moran M.A."/>
            <person name="Kjelleberg S."/>
            <person name="Egan S."/>
            <person name="Saunders N."/>
            <person name="Thomas T."/>
            <person name="Ferriera S."/>
            <person name="Johnson J."/>
            <person name="Kravitz S."/>
            <person name="Halpern A."/>
            <person name="Remington K."/>
            <person name="Beeson K."/>
            <person name="Tran B."/>
            <person name="Rogers Y.-H."/>
            <person name="Friedman R."/>
            <person name="Venter J.C."/>
        </authorList>
    </citation>
    <scope>NUCLEOTIDE SEQUENCE [LARGE SCALE GENOMIC DNA]</scope>
    <source>
        <strain evidence="2 3">D2</strain>
    </source>
</reference>
<gene>
    <name evidence="2" type="ORF">PTD2_01601</name>
</gene>